<evidence type="ECO:0000259" key="1">
    <source>
        <dbReference type="PROSITE" id="PS50011"/>
    </source>
</evidence>
<dbReference type="InterPro" id="IPR000719">
    <property type="entry name" value="Prot_kinase_dom"/>
</dbReference>
<dbReference type="PROSITE" id="PS50011">
    <property type="entry name" value="PROTEIN_KINASE_DOM"/>
    <property type="match status" value="1"/>
</dbReference>
<protein>
    <recommendedName>
        <fullName evidence="1">Protein kinase domain-containing protein</fullName>
    </recommendedName>
</protein>
<dbReference type="Gene3D" id="3.30.200.20">
    <property type="entry name" value="Phosphorylase Kinase, domain 1"/>
    <property type="match status" value="1"/>
</dbReference>
<dbReference type="SUPFAM" id="SSF56112">
    <property type="entry name" value="Protein kinase-like (PK-like)"/>
    <property type="match status" value="1"/>
</dbReference>
<dbReference type="PROSITE" id="PS00108">
    <property type="entry name" value="PROTEIN_KINASE_ST"/>
    <property type="match status" value="1"/>
</dbReference>
<reference evidence="2" key="1">
    <citation type="submission" date="2007-06" db="EMBL/GenBank/DDBJ databases">
        <title>Full length cDNA sequences from Sitka Spruce (Picea sitchensis).</title>
        <authorList>
            <person name="Ralph S.G."/>
            <person name="Chun H.E."/>
            <person name="Liao N."/>
            <person name="Ali J."/>
            <person name="Reid K."/>
            <person name="Kolosova N."/>
            <person name="Cooper N."/>
            <person name="Cullis C."/>
            <person name="Jancsik S."/>
            <person name="Moore R."/>
            <person name="Mayo M."/>
            <person name="Wagner S."/>
            <person name="Holt R.A."/>
            <person name="Jones S.J.M."/>
            <person name="Marra M.A."/>
            <person name="Ritland C.E."/>
            <person name="Ritland K."/>
            <person name="Bohlmann J."/>
        </authorList>
    </citation>
    <scope>NUCLEOTIDE SEQUENCE</scope>
    <source>
        <tissue evidence="2">Green portion of the leader tissue</tissue>
    </source>
</reference>
<dbReference type="Gene3D" id="1.10.510.10">
    <property type="entry name" value="Transferase(Phosphotransferase) domain 1"/>
    <property type="match status" value="1"/>
</dbReference>
<dbReference type="SMART" id="SM00220">
    <property type="entry name" value="S_TKc"/>
    <property type="match status" value="1"/>
</dbReference>
<dbReference type="AlphaFoldDB" id="B8LKZ0"/>
<dbReference type="PANTHER" id="PTHR46699:SF1">
    <property type="entry name" value="SERINE_THREONINE-PROTEIN KINASE STN8, CHLOROPLASTIC"/>
    <property type="match status" value="1"/>
</dbReference>
<name>B8LKZ0_PICSI</name>
<dbReference type="GO" id="GO:0004672">
    <property type="term" value="F:protein kinase activity"/>
    <property type="evidence" value="ECO:0007669"/>
    <property type="project" value="InterPro"/>
</dbReference>
<dbReference type="EMBL" id="EF676414">
    <property type="protein sequence ID" value="ABR16320.1"/>
    <property type="molecule type" value="mRNA"/>
</dbReference>
<dbReference type="InterPro" id="IPR011009">
    <property type="entry name" value="Kinase-like_dom_sf"/>
</dbReference>
<sequence>MASILKTAHHRGTNICHNFNRNNIHHDIHVNLTRRGGQQQISSRSRRCQQWPVKCTMMSIIPAEMASQVQGQMLALAGDDQSLLPAVGAMSDVVADLPNNERWVFLSTIIGSWIYLTARPGVLIGAIDAYIFAPVQLILDTLLKRRSLKRTDFVVGDRIGEGSFGVVYAGVMLPSNVNTSSADNMVGRRAKRMEEYEGFQNFQKVILKKVKIGVEGAEECGNMEEWFNYRLSRAAPDICANFLGSFISDTTRGQFTQGGKWLVWKFEGDSTLADFMKDRDFPMNLEQIMYGRRLKGEDSIGIKSLIIKQIMRQIITSLKKIHATGIVHRDVKPSNLVVTKKGKVKLIDFGAATDLRVGKNYVPDRGMLDPDYCPPELYVLPEETPKPPPEPIAAILSPILWQLNSPDLFDMYSVGVIFLQMASPKLRTPSSIRIFKSEIKEAQYDLREWRQITRLRPDLSILDCDGAKGWDLATQLISERGFLRRGRLSASAALRHPYFLLAGDQAAAIVSKLTSSM</sequence>
<accession>B8LKZ0</accession>
<dbReference type="InterPro" id="IPR008271">
    <property type="entry name" value="Ser/Thr_kinase_AS"/>
</dbReference>
<feature type="domain" description="Protein kinase" evidence="1">
    <location>
        <begin position="153"/>
        <end position="499"/>
    </location>
</feature>
<dbReference type="Pfam" id="PF00069">
    <property type="entry name" value="Pkinase"/>
    <property type="match status" value="1"/>
</dbReference>
<dbReference type="PANTHER" id="PTHR46699">
    <property type="entry name" value="SERINE/THREONINE-PROTEIN KINASE STN8, CHLOROPLASTIC-RELATED"/>
    <property type="match status" value="1"/>
</dbReference>
<evidence type="ECO:0000313" key="2">
    <source>
        <dbReference type="EMBL" id="ABR16320.1"/>
    </source>
</evidence>
<dbReference type="GO" id="GO:0005524">
    <property type="term" value="F:ATP binding"/>
    <property type="evidence" value="ECO:0007669"/>
    <property type="project" value="InterPro"/>
</dbReference>
<organism evidence="2">
    <name type="scientific">Picea sitchensis</name>
    <name type="common">Sitka spruce</name>
    <name type="synonym">Pinus sitchensis</name>
    <dbReference type="NCBI Taxonomy" id="3332"/>
    <lineage>
        <taxon>Eukaryota</taxon>
        <taxon>Viridiplantae</taxon>
        <taxon>Streptophyta</taxon>
        <taxon>Embryophyta</taxon>
        <taxon>Tracheophyta</taxon>
        <taxon>Spermatophyta</taxon>
        <taxon>Pinopsida</taxon>
        <taxon>Pinidae</taxon>
        <taxon>Conifers I</taxon>
        <taxon>Pinales</taxon>
        <taxon>Pinaceae</taxon>
        <taxon>Picea</taxon>
    </lineage>
</organism>
<proteinExistence type="evidence at transcript level"/>